<dbReference type="Pfam" id="PF01966">
    <property type="entry name" value="HD"/>
    <property type="match status" value="1"/>
</dbReference>
<evidence type="ECO:0000259" key="1">
    <source>
        <dbReference type="Pfam" id="PF01966"/>
    </source>
</evidence>
<proteinExistence type="predicted"/>
<evidence type="ECO:0000313" key="2">
    <source>
        <dbReference type="EMBL" id="SDE87929.1"/>
    </source>
</evidence>
<dbReference type="STRING" id="640205.SAMN05216381_0206"/>
<dbReference type="Gene3D" id="1.10.3210.10">
    <property type="entry name" value="Hypothetical protein af1432"/>
    <property type="match status" value="1"/>
</dbReference>
<dbReference type="AlphaFoldDB" id="A0A1G7GIV2"/>
<dbReference type="PANTHER" id="PTHR40202:SF1">
    <property type="entry name" value="HD DOMAIN-CONTAINING PROTEIN"/>
    <property type="match status" value="1"/>
</dbReference>
<feature type="domain" description="HD" evidence="1">
    <location>
        <begin position="33"/>
        <end position="108"/>
    </location>
</feature>
<dbReference type="InterPro" id="IPR052567">
    <property type="entry name" value="OP_Dioxygenase"/>
</dbReference>
<accession>A0A1G7GIV2</accession>
<dbReference type="GO" id="GO:0016787">
    <property type="term" value="F:hydrolase activity"/>
    <property type="evidence" value="ECO:0007669"/>
    <property type="project" value="UniProtKB-KW"/>
</dbReference>
<name>A0A1G7GIV2_9GAMM</name>
<reference evidence="2 3" key="1">
    <citation type="submission" date="2016-10" db="EMBL/GenBank/DDBJ databases">
        <authorList>
            <person name="de Groot N.N."/>
        </authorList>
    </citation>
    <scope>NUCLEOTIDE SEQUENCE [LARGE SCALE GENOMIC DNA]</scope>
    <source>
        <strain evidence="2 3">LMG 25475</strain>
    </source>
</reference>
<evidence type="ECO:0000313" key="3">
    <source>
        <dbReference type="Proteomes" id="UP000243378"/>
    </source>
</evidence>
<dbReference type="EMBL" id="FNBM01000001">
    <property type="protein sequence ID" value="SDE87929.1"/>
    <property type="molecule type" value="Genomic_DNA"/>
</dbReference>
<organism evidence="2 3">
    <name type="scientific">Phytopseudomonas seleniipraecipitans</name>
    <dbReference type="NCBI Taxonomy" id="640205"/>
    <lineage>
        <taxon>Bacteria</taxon>
        <taxon>Pseudomonadati</taxon>
        <taxon>Pseudomonadota</taxon>
        <taxon>Gammaproteobacteria</taxon>
        <taxon>Pseudomonadales</taxon>
        <taxon>Pseudomonadaceae</taxon>
        <taxon>Phytopseudomonas</taxon>
    </lineage>
</organism>
<dbReference type="SUPFAM" id="SSF109604">
    <property type="entry name" value="HD-domain/PDEase-like"/>
    <property type="match status" value="1"/>
</dbReference>
<dbReference type="InterPro" id="IPR006674">
    <property type="entry name" value="HD_domain"/>
</dbReference>
<dbReference type="PANTHER" id="PTHR40202">
    <property type="match status" value="1"/>
</dbReference>
<dbReference type="CDD" id="cd00077">
    <property type="entry name" value="HDc"/>
    <property type="match status" value="1"/>
</dbReference>
<dbReference type="Proteomes" id="UP000243378">
    <property type="component" value="Unassembled WGS sequence"/>
</dbReference>
<gene>
    <name evidence="2" type="ORF">SAMN05216381_0206</name>
</gene>
<dbReference type="InterPro" id="IPR003607">
    <property type="entry name" value="HD/PDEase_dom"/>
</dbReference>
<protein>
    <submittedName>
        <fullName evidence="2">Predicted HD phosphohydrolase</fullName>
    </submittedName>
</protein>
<keyword evidence="2" id="KW-0378">Hydrolase</keyword>
<sequence length="204" mass="22229">MTAEAAVAELFALRRLQADLDYIGEPISQLEHMSQAAELALAEGADDELVLAAFCHDIGHFCTPPADHINMAGLGRVGHEHVGAHWLRQRGFPDRLCGLVARHVDAKRYLCLREAGYLARLSPASCQTLAWQGGAMSDAEADAFERNPLFNDRLQLRRWDEAAKMTGRPLLDLSDFERTAVKVFICAARGGSADLAALASNSSD</sequence>
<dbReference type="RefSeq" id="WP_092365229.1">
    <property type="nucleotide sequence ID" value="NZ_FNBM01000001.1"/>
</dbReference>
<dbReference type="OrthoDB" id="823268at2"/>